<evidence type="ECO:0000256" key="7">
    <source>
        <dbReference type="SAM" id="MobiDB-lite"/>
    </source>
</evidence>
<dbReference type="Gene3D" id="1.25.40.10">
    <property type="entry name" value="Tetratricopeptide repeat domain"/>
    <property type="match status" value="2"/>
</dbReference>
<dbReference type="InterPro" id="IPR000719">
    <property type="entry name" value="Prot_kinase_dom"/>
</dbReference>
<dbReference type="InterPro" id="IPR041916">
    <property type="entry name" value="Anti_sigma_zinc_sf"/>
</dbReference>
<feature type="region of interest" description="Disordered" evidence="7">
    <location>
        <begin position="54"/>
        <end position="74"/>
    </location>
</feature>
<dbReference type="InterPro" id="IPR011990">
    <property type="entry name" value="TPR-like_helical_dom_sf"/>
</dbReference>
<keyword evidence="4 6" id="KW-0067">ATP-binding</keyword>
<dbReference type="Pfam" id="PF13424">
    <property type="entry name" value="TPR_12"/>
    <property type="match status" value="3"/>
</dbReference>
<dbReference type="InterPro" id="IPR011009">
    <property type="entry name" value="Kinase-like_dom_sf"/>
</dbReference>
<dbReference type="SMART" id="SM00028">
    <property type="entry name" value="TPR"/>
    <property type="match status" value="6"/>
</dbReference>
<dbReference type="CDD" id="cd14014">
    <property type="entry name" value="STKc_PknB_like"/>
    <property type="match status" value="1"/>
</dbReference>
<dbReference type="PROSITE" id="PS00107">
    <property type="entry name" value="PROTEIN_KINASE_ATP"/>
    <property type="match status" value="1"/>
</dbReference>
<dbReference type="Gene3D" id="1.10.510.10">
    <property type="entry name" value="Transferase(Phosphotransferase) domain 1"/>
    <property type="match status" value="1"/>
</dbReference>
<proteinExistence type="predicted"/>
<feature type="binding site" evidence="6">
    <location>
        <position position="112"/>
    </location>
    <ligand>
        <name>ATP</name>
        <dbReference type="ChEBI" id="CHEBI:30616"/>
    </ligand>
</feature>
<dbReference type="PROSITE" id="PS50011">
    <property type="entry name" value="PROTEIN_KINASE_DOM"/>
    <property type="match status" value="1"/>
</dbReference>
<dbReference type="PANTHER" id="PTHR43289:SF6">
    <property type="entry name" value="SERINE_THREONINE-PROTEIN KINASE NEKL-3"/>
    <property type="match status" value="1"/>
</dbReference>
<name>A0ABT4AAU2_9BACT</name>
<organism evidence="9 10">
    <name type="scientific">Archangium lansingense</name>
    <dbReference type="NCBI Taxonomy" id="2995310"/>
    <lineage>
        <taxon>Bacteria</taxon>
        <taxon>Pseudomonadati</taxon>
        <taxon>Myxococcota</taxon>
        <taxon>Myxococcia</taxon>
        <taxon>Myxococcales</taxon>
        <taxon>Cystobacterineae</taxon>
        <taxon>Archangiaceae</taxon>
        <taxon>Archangium</taxon>
    </lineage>
</organism>
<dbReference type="InterPro" id="IPR017441">
    <property type="entry name" value="Protein_kinase_ATP_BS"/>
</dbReference>
<evidence type="ECO:0000313" key="9">
    <source>
        <dbReference type="EMBL" id="MCY1078798.1"/>
    </source>
</evidence>
<evidence type="ECO:0000256" key="3">
    <source>
        <dbReference type="ARBA" id="ARBA00022777"/>
    </source>
</evidence>
<dbReference type="PROSITE" id="PS50005">
    <property type="entry name" value="TPR"/>
    <property type="match status" value="1"/>
</dbReference>
<dbReference type="InterPro" id="IPR027383">
    <property type="entry name" value="Znf_put"/>
</dbReference>
<comment type="caution">
    <text evidence="9">The sequence shown here is derived from an EMBL/GenBank/DDBJ whole genome shotgun (WGS) entry which is preliminary data.</text>
</comment>
<evidence type="ECO:0000256" key="4">
    <source>
        <dbReference type="ARBA" id="ARBA00022840"/>
    </source>
</evidence>
<keyword evidence="1" id="KW-0808">Transferase</keyword>
<feature type="domain" description="Protein kinase" evidence="8">
    <location>
        <begin position="83"/>
        <end position="354"/>
    </location>
</feature>
<feature type="repeat" description="TPR" evidence="5">
    <location>
        <begin position="820"/>
        <end position="853"/>
    </location>
</feature>
<accession>A0ABT4AAU2</accession>
<dbReference type="Pfam" id="PF00069">
    <property type="entry name" value="Pkinase"/>
    <property type="match status" value="1"/>
</dbReference>
<evidence type="ECO:0000256" key="5">
    <source>
        <dbReference type="PROSITE-ProRule" id="PRU00339"/>
    </source>
</evidence>
<dbReference type="SUPFAM" id="SSF56112">
    <property type="entry name" value="Protein kinase-like (PK-like)"/>
    <property type="match status" value="1"/>
</dbReference>
<dbReference type="PANTHER" id="PTHR43289">
    <property type="entry name" value="MITOGEN-ACTIVATED PROTEIN KINASE KINASE KINASE 20-RELATED"/>
    <property type="match status" value="1"/>
</dbReference>
<evidence type="ECO:0000313" key="10">
    <source>
        <dbReference type="Proteomes" id="UP001207654"/>
    </source>
</evidence>
<evidence type="ECO:0000256" key="6">
    <source>
        <dbReference type="PROSITE-ProRule" id="PRU10141"/>
    </source>
</evidence>
<dbReference type="InterPro" id="IPR019734">
    <property type="entry name" value="TPR_rpt"/>
</dbReference>
<dbReference type="PROSITE" id="PS00108">
    <property type="entry name" value="PROTEIN_KINASE_ST"/>
    <property type="match status" value="1"/>
</dbReference>
<evidence type="ECO:0000259" key="8">
    <source>
        <dbReference type="PROSITE" id="PS50011"/>
    </source>
</evidence>
<dbReference type="SUPFAM" id="SSF48452">
    <property type="entry name" value="TPR-like"/>
    <property type="match status" value="3"/>
</dbReference>
<evidence type="ECO:0000256" key="2">
    <source>
        <dbReference type="ARBA" id="ARBA00022741"/>
    </source>
</evidence>
<gene>
    <name evidence="9" type="ORF">OV287_30485</name>
</gene>
<dbReference type="Proteomes" id="UP001207654">
    <property type="component" value="Unassembled WGS sequence"/>
</dbReference>
<sequence length="957" mass="103591">MADTLDSSRCLQENTLLALSQGALSSDERRRADAHLDTCESCRAVLAALGHALPDEAAPPMSPPGGGPSRDTGLSPGSSLGRFVMLHRVGSGGMGDVYAAYDSRLDRRVALKLLRSELAARPEAHAEARLLREAQALARLTHPHVITVYDAGLLDGKVFIAMEFVDGGTLAGWLREKPRSLEEVLESFLAAGRGLAAAHAAGLVHRDFKPDNVLIGRDGRVRVTDFGLARGGPDSAVRTPVALPEGATPADSGRLTRVGMVVGTPAYMAPEQHQGQAVDARGDQFSFCVALHEALAGELPFEGPAGGGPPRPLPRERQVPERVRRALARGLSPQPEQRFPSMEALLAELEHARRGAGRERWLLAAGVAVALLLTAGGVVVRERGAQVCRGAGQRLEGIWDSGRRERMRSAFLATGVPYAEQAWRSTSALLEGYTAGWVRMHTEACEATRVRGEQSAELMDLRMECLGQRLATLRELTEVLVAADARVVERSAQAVSGLPDLEGCASVVGLSSPVPPPADAGARARIASLRADVAWARARFDAGRYGPGRERMVRAAEAARELGWRPLEAEVLHLLGQLEYAADDGKAAVQSLHRALWAAQAGRDDAAAARVSVELVRVSGTQMMRQHAQARQWAGLATALLERTGGSRSWEAALELASGQVEFDEGQLGAALSHYERALALREALLGPESLAVAEVLTSMSNVHIMRDEAEKAREHLGRALAVREKLLGPEHPLVALTRRGLGFTWFIEHKAQQAEQEMRRALEIDERALGPKHLRLASDLDALATVLRQQGRAREAIPLYDRALSISESSVGADAPVVGSTLINRAGAFAECGEYARAIEDYQRTLALHEKTLGPEHPDLAMPLSGMGEAQLLLNQPARARASLERALRLEEKSESRRLYGEIGYHLGEALWRLGERRRARELILQLRQTATRKEPYQEEHESVEALDAWLAAHPL</sequence>
<keyword evidence="3 9" id="KW-0418">Kinase</keyword>
<dbReference type="Pfam" id="PF13490">
    <property type="entry name" value="zf-HC2"/>
    <property type="match status" value="1"/>
</dbReference>
<keyword evidence="2 6" id="KW-0547">Nucleotide-binding</keyword>
<reference evidence="9 10" key="1">
    <citation type="submission" date="2022-11" db="EMBL/GenBank/DDBJ databases">
        <title>Minimal conservation of predation-associated metabolite biosynthetic gene clusters underscores biosynthetic potential of Myxococcota including descriptions for ten novel species: Archangium lansinium sp. nov., Myxococcus landrumus sp. nov., Nannocystis bai.</title>
        <authorList>
            <person name="Ahearne A."/>
            <person name="Stevens C."/>
            <person name="Phillips K."/>
        </authorList>
    </citation>
    <scope>NUCLEOTIDE SEQUENCE [LARGE SCALE GENOMIC DNA]</scope>
    <source>
        <strain evidence="9 10">MIWBW</strain>
    </source>
</reference>
<dbReference type="InterPro" id="IPR008271">
    <property type="entry name" value="Ser/Thr_kinase_AS"/>
</dbReference>
<protein>
    <submittedName>
        <fullName evidence="9">Serine/threonine-protein kinase</fullName>
    </submittedName>
</protein>
<dbReference type="Gene3D" id="3.30.200.20">
    <property type="entry name" value="Phosphorylase Kinase, domain 1"/>
    <property type="match status" value="1"/>
</dbReference>
<dbReference type="EMBL" id="JAPNKA010000001">
    <property type="protein sequence ID" value="MCY1078798.1"/>
    <property type="molecule type" value="Genomic_DNA"/>
</dbReference>
<dbReference type="RefSeq" id="WP_267537560.1">
    <property type="nucleotide sequence ID" value="NZ_JAPNKA010000001.1"/>
</dbReference>
<dbReference type="Gene3D" id="1.10.10.1320">
    <property type="entry name" value="Anti-sigma factor, zinc-finger domain"/>
    <property type="match status" value="1"/>
</dbReference>
<keyword evidence="10" id="KW-1185">Reference proteome</keyword>
<evidence type="ECO:0000256" key="1">
    <source>
        <dbReference type="ARBA" id="ARBA00022679"/>
    </source>
</evidence>
<keyword evidence="5" id="KW-0802">TPR repeat</keyword>
<dbReference type="GO" id="GO:0016301">
    <property type="term" value="F:kinase activity"/>
    <property type="evidence" value="ECO:0007669"/>
    <property type="project" value="UniProtKB-KW"/>
</dbReference>